<accession>A0A3N1VPH1</accession>
<dbReference type="Proteomes" id="UP000276223">
    <property type="component" value="Unassembled WGS sequence"/>
</dbReference>
<comment type="caution">
    <text evidence="1">The sequence shown here is derived from an EMBL/GenBank/DDBJ whole genome shotgun (WGS) entry which is preliminary data.</text>
</comment>
<evidence type="ECO:0000313" key="1">
    <source>
        <dbReference type="EMBL" id="ROR02918.1"/>
    </source>
</evidence>
<evidence type="ECO:0000313" key="2">
    <source>
        <dbReference type="Proteomes" id="UP000276223"/>
    </source>
</evidence>
<name>A0A3N1VPH1_9BACT</name>
<proteinExistence type="predicted"/>
<dbReference type="EMBL" id="RJVA01000009">
    <property type="protein sequence ID" value="ROR02918.1"/>
    <property type="molecule type" value="Genomic_DNA"/>
</dbReference>
<gene>
    <name evidence="1" type="ORF">EDC27_0160</name>
</gene>
<dbReference type="RefSeq" id="WP_123288718.1">
    <property type="nucleotide sequence ID" value="NZ_RJVA01000009.1"/>
</dbReference>
<dbReference type="AlphaFoldDB" id="A0A3N1VPH1"/>
<keyword evidence="2" id="KW-1185">Reference proteome</keyword>
<protein>
    <submittedName>
        <fullName evidence="1">Uncharacterized protein</fullName>
    </submittedName>
</protein>
<sequence length="93" mass="10787">MDGAKYSRNIELVCPTCGGSQFELGNDIETDKENVRCAGCHKVFMKKELIDENAENIDKRVEEVKKEVIHDFAREIKKELKKSFKAYHNVRIK</sequence>
<organism evidence="1 2">
    <name type="scientific">Desulfosoma caldarium</name>
    <dbReference type="NCBI Taxonomy" id="610254"/>
    <lineage>
        <taxon>Bacteria</taxon>
        <taxon>Pseudomonadati</taxon>
        <taxon>Thermodesulfobacteriota</taxon>
        <taxon>Syntrophobacteria</taxon>
        <taxon>Syntrophobacterales</taxon>
        <taxon>Syntrophobacteraceae</taxon>
        <taxon>Desulfosoma</taxon>
    </lineage>
</organism>
<dbReference type="OrthoDB" id="7597037at2"/>
<reference evidence="1 2" key="1">
    <citation type="submission" date="2018-11" db="EMBL/GenBank/DDBJ databases">
        <title>Genomic Encyclopedia of Type Strains, Phase IV (KMG-IV): sequencing the most valuable type-strain genomes for metagenomic binning, comparative biology and taxonomic classification.</title>
        <authorList>
            <person name="Goeker M."/>
        </authorList>
    </citation>
    <scope>NUCLEOTIDE SEQUENCE [LARGE SCALE GENOMIC DNA]</scope>
    <source>
        <strain evidence="1 2">DSM 22027</strain>
    </source>
</reference>